<comment type="caution">
    <text evidence="1">The sequence shown here is derived from an EMBL/GenBank/DDBJ whole genome shotgun (WGS) entry which is preliminary data.</text>
</comment>
<name>A0AAW0P3A3_9GOBI</name>
<gene>
    <name evidence="1" type="ORF">WMY93_015790</name>
</gene>
<sequence length="210" mass="24002">MRQFGPLVALWTIRFEAKHSFFKRVVRHTNCYKNVLLSLARRHQFQTAYYLHTFSFSKPLLEVAEVHSLPIEVLHENIVLQVKQNHPELDYVDLAENVTYNGFNYRIGMVVAHGSLAGLPEFCEIINMVILQDTLFFIVKNLEACWHNQEIGTSTRFTHCCPTAKQVGTIGKLSPSPASLIAVPLESKLEPSGNCHLHLPRSLLSHWKVR</sequence>
<dbReference type="EMBL" id="JBBPFD010000011">
    <property type="protein sequence ID" value="KAK7907178.1"/>
    <property type="molecule type" value="Genomic_DNA"/>
</dbReference>
<organism evidence="1 2">
    <name type="scientific">Mugilogobius chulae</name>
    <name type="common">yellowstripe goby</name>
    <dbReference type="NCBI Taxonomy" id="88201"/>
    <lineage>
        <taxon>Eukaryota</taxon>
        <taxon>Metazoa</taxon>
        <taxon>Chordata</taxon>
        <taxon>Craniata</taxon>
        <taxon>Vertebrata</taxon>
        <taxon>Euteleostomi</taxon>
        <taxon>Actinopterygii</taxon>
        <taxon>Neopterygii</taxon>
        <taxon>Teleostei</taxon>
        <taxon>Neoteleostei</taxon>
        <taxon>Acanthomorphata</taxon>
        <taxon>Gobiaria</taxon>
        <taxon>Gobiiformes</taxon>
        <taxon>Gobioidei</taxon>
        <taxon>Gobiidae</taxon>
        <taxon>Gobionellinae</taxon>
        <taxon>Mugilogobius</taxon>
    </lineage>
</organism>
<protein>
    <submittedName>
        <fullName evidence="1">Uncharacterized protein</fullName>
    </submittedName>
</protein>
<proteinExistence type="predicted"/>
<evidence type="ECO:0000313" key="1">
    <source>
        <dbReference type="EMBL" id="KAK7907178.1"/>
    </source>
</evidence>
<dbReference type="AlphaFoldDB" id="A0AAW0P3A3"/>
<evidence type="ECO:0000313" key="2">
    <source>
        <dbReference type="Proteomes" id="UP001460270"/>
    </source>
</evidence>
<reference evidence="2" key="1">
    <citation type="submission" date="2024-04" db="EMBL/GenBank/DDBJ databases">
        <title>Salinicola lusitanus LLJ914,a marine bacterium isolated from the Okinawa Trough.</title>
        <authorList>
            <person name="Li J."/>
        </authorList>
    </citation>
    <scope>NUCLEOTIDE SEQUENCE [LARGE SCALE GENOMIC DNA]</scope>
</reference>
<accession>A0AAW0P3A3</accession>
<keyword evidence="2" id="KW-1185">Reference proteome</keyword>
<dbReference type="Proteomes" id="UP001460270">
    <property type="component" value="Unassembled WGS sequence"/>
</dbReference>